<dbReference type="InterPro" id="IPR054352">
    <property type="entry name" value="ACT_Aspartokinase"/>
</dbReference>
<evidence type="ECO:0000256" key="3">
    <source>
        <dbReference type="ARBA" id="ARBA00022777"/>
    </source>
</evidence>
<dbReference type="Pfam" id="PF22468">
    <property type="entry name" value="ACT_9"/>
    <property type="match status" value="1"/>
</dbReference>
<organism evidence="6 7">
    <name type="scientific">Candidatus Gallibacteroides avistercoris</name>
    <dbReference type="NCBI Taxonomy" id="2840833"/>
    <lineage>
        <taxon>Bacteria</taxon>
        <taxon>Pseudomonadati</taxon>
        <taxon>Bacteroidota</taxon>
        <taxon>Bacteroidia</taxon>
        <taxon>Bacteroidales</taxon>
        <taxon>Bacteroidaceae</taxon>
        <taxon>Bacteroidaceae incertae sedis</taxon>
        <taxon>Candidatus Gallibacteroides</taxon>
    </lineage>
</organism>
<evidence type="ECO:0000256" key="2">
    <source>
        <dbReference type="ARBA" id="ARBA00022741"/>
    </source>
</evidence>
<reference evidence="6" key="1">
    <citation type="submission" date="2020-10" db="EMBL/GenBank/DDBJ databases">
        <authorList>
            <person name="Gilroy R."/>
        </authorList>
    </citation>
    <scope>NUCLEOTIDE SEQUENCE</scope>
    <source>
        <strain evidence="6">CHK158-818</strain>
    </source>
</reference>
<name>A0A9D1SCX1_9BACT</name>
<keyword evidence="3 6" id="KW-0808">Transferase</keyword>
<accession>A0A9D1SCX1</accession>
<dbReference type="AlphaFoldDB" id="A0A9D1SCX1"/>
<dbReference type="InterPro" id="IPR045865">
    <property type="entry name" value="ACT-like_dom_sf"/>
</dbReference>
<evidence type="ECO:0000256" key="4">
    <source>
        <dbReference type="ARBA" id="ARBA00022840"/>
    </source>
</evidence>
<feature type="domain" description="Aspartokinase ACT" evidence="5">
    <location>
        <begin position="7"/>
        <end position="64"/>
    </location>
</feature>
<keyword evidence="4" id="KW-0067">ATP-binding</keyword>
<evidence type="ECO:0000313" key="7">
    <source>
        <dbReference type="Proteomes" id="UP000824112"/>
    </source>
</evidence>
<evidence type="ECO:0000259" key="5">
    <source>
        <dbReference type="Pfam" id="PF22468"/>
    </source>
</evidence>
<evidence type="ECO:0000256" key="1">
    <source>
        <dbReference type="ARBA" id="ARBA00013059"/>
    </source>
</evidence>
<comment type="caution">
    <text evidence="6">The sequence shown here is derived from an EMBL/GenBank/DDBJ whole genome shotgun (WGS) entry which is preliminary data.</text>
</comment>
<proteinExistence type="predicted"/>
<reference evidence="6" key="2">
    <citation type="journal article" date="2021" name="PeerJ">
        <title>Extensive microbial diversity within the chicken gut microbiome revealed by metagenomics and culture.</title>
        <authorList>
            <person name="Gilroy R."/>
            <person name="Ravi A."/>
            <person name="Getino M."/>
            <person name="Pursley I."/>
            <person name="Horton D.L."/>
            <person name="Alikhan N.F."/>
            <person name="Baker D."/>
            <person name="Gharbi K."/>
            <person name="Hall N."/>
            <person name="Watson M."/>
            <person name="Adriaenssens E.M."/>
            <person name="Foster-Nyarko E."/>
            <person name="Jarju S."/>
            <person name="Secka A."/>
            <person name="Antonio M."/>
            <person name="Oren A."/>
            <person name="Chaudhuri R.R."/>
            <person name="La Ragione R."/>
            <person name="Hildebrand F."/>
            <person name="Pallen M.J."/>
        </authorList>
    </citation>
    <scope>NUCLEOTIDE SEQUENCE</scope>
    <source>
        <strain evidence="6">CHK158-818</strain>
    </source>
</reference>
<protein>
    <recommendedName>
        <fullName evidence="1">aspartate kinase</fullName>
        <ecNumber evidence="1">2.7.2.4</ecNumber>
    </recommendedName>
</protein>
<sequence length="66" mass="7346">EEDMVILCVVGDLECENIGFPAKIIDALRDIPVRMISYGGSNSNVSVLVRSEFKQQALQMLSNKLF</sequence>
<feature type="non-terminal residue" evidence="6">
    <location>
        <position position="1"/>
    </location>
</feature>
<dbReference type="GO" id="GO:0005524">
    <property type="term" value="F:ATP binding"/>
    <property type="evidence" value="ECO:0007669"/>
    <property type="project" value="UniProtKB-KW"/>
</dbReference>
<dbReference type="Proteomes" id="UP000824112">
    <property type="component" value="Unassembled WGS sequence"/>
</dbReference>
<dbReference type="GO" id="GO:0004072">
    <property type="term" value="F:aspartate kinase activity"/>
    <property type="evidence" value="ECO:0007669"/>
    <property type="project" value="UniProtKB-EC"/>
</dbReference>
<dbReference type="EC" id="2.7.2.4" evidence="1"/>
<evidence type="ECO:0000313" key="6">
    <source>
        <dbReference type="EMBL" id="HIU54952.1"/>
    </source>
</evidence>
<dbReference type="Gene3D" id="3.30.70.260">
    <property type="match status" value="1"/>
</dbReference>
<dbReference type="EMBL" id="DVNA01000094">
    <property type="protein sequence ID" value="HIU54952.1"/>
    <property type="molecule type" value="Genomic_DNA"/>
</dbReference>
<keyword evidence="3 6" id="KW-0418">Kinase</keyword>
<dbReference type="SUPFAM" id="SSF55021">
    <property type="entry name" value="ACT-like"/>
    <property type="match status" value="1"/>
</dbReference>
<gene>
    <name evidence="6" type="ORF">IAB03_03975</name>
</gene>
<keyword evidence="2" id="KW-0547">Nucleotide-binding</keyword>